<dbReference type="AlphaFoldDB" id="A0A2P2J4I5"/>
<accession>A0A2P2J4I5</accession>
<name>A0A2P2J4I5_RHIMU</name>
<dbReference type="EMBL" id="GGEC01007824">
    <property type="protein sequence ID" value="MBW88307.1"/>
    <property type="molecule type" value="Transcribed_RNA"/>
</dbReference>
<protein>
    <submittedName>
        <fullName evidence="1">Uncharacterized protein</fullName>
    </submittedName>
</protein>
<organism evidence="1">
    <name type="scientific">Rhizophora mucronata</name>
    <name type="common">Asiatic mangrove</name>
    <dbReference type="NCBI Taxonomy" id="61149"/>
    <lineage>
        <taxon>Eukaryota</taxon>
        <taxon>Viridiplantae</taxon>
        <taxon>Streptophyta</taxon>
        <taxon>Embryophyta</taxon>
        <taxon>Tracheophyta</taxon>
        <taxon>Spermatophyta</taxon>
        <taxon>Magnoliopsida</taxon>
        <taxon>eudicotyledons</taxon>
        <taxon>Gunneridae</taxon>
        <taxon>Pentapetalae</taxon>
        <taxon>rosids</taxon>
        <taxon>fabids</taxon>
        <taxon>Malpighiales</taxon>
        <taxon>Rhizophoraceae</taxon>
        <taxon>Rhizophora</taxon>
    </lineage>
</organism>
<evidence type="ECO:0000313" key="1">
    <source>
        <dbReference type="EMBL" id="MBW88307.1"/>
    </source>
</evidence>
<sequence length="35" mass="4200">MLDPTVQHPVIAVWWLEHRQMEFGDAYVLLMDFPN</sequence>
<proteinExistence type="predicted"/>
<reference evidence="1" key="1">
    <citation type="submission" date="2018-02" db="EMBL/GenBank/DDBJ databases">
        <title>Rhizophora mucronata_Transcriptome.</title>
        <authorList>
            <person name="Meera S.P."/>
            <person name="Sreeshan A."/>
            <person name="Augustine A."/>
        </authorList>
    </citation>
    <scope>NUCLEOTIDE SEQUENCE</scope>
    <source>
        <tissue evidence="1">Leaf</tissue>
    </source>
</reference>